<comment type="caution">
    <text evidence="2">The sequence shown here is derived from an EMBL/GenBank/DDBJ whole genome shotgun (WGS) entry which is preliminary data.</text>
</comment>
<reference evidence="2 3" key="1">
    <citation type="submission" date="2020-11" db="EMBL/GenBank/DDBJ databases">
        <title>Erythrobacter sediminis sp. nov., a marine bacterium from a tidal flat of Garorim Bay.</title>
        <authorList>
            <person name="Kim D."/>
            <person name="Yoo Y."/>
            <person name="Kim J.-J."/>
        </authorList>
    </citation>
    <scope>NUCLEOTIDE SEQUENCE [LARGE SCALE GENOMIC DNA]</scope>
    <source>
        <strain evidence="2 3">JGD-13</strain>
    </source>
</reference>
<dbReference type="RefSeq" id="WP_197922195.1">
    <property type="nucleotide sequence ID" value="NZ_CAWPTA010000009.1"/>
</dbReference>
<keyword evidence="1" id="KW-0812">Transmembrane</keyword>
<keyword evidence="1" id="KW-1133">Transmembrane helix</keyword>
<sequence length="152" mass="16501">MDDLRQAGYLVAIAGGLCALVLSAIVVIDLIGGVFYGAEFGYWALRRVATVSYIVAIIMLAFAGWQVARGRGFVDVMPQLLSGAGVLLAGGAVFEIFGVALLMRLFDIGEFRGIAYFDPTYVTLGAVGLLLWLLGRLMRRAIFMARELEEFL</sequence>
<feature type="transmembrane region" description="Helical" evidence="1">
    <location>
        <begin position="80"/>
        <end position="102"/>
    </location>
</feature>
<feature type="transmembrane region" description="Helical" evidence="1">
    <location>
        <begin position="7"/>
        <end position="36"/>
    </location>
</feature>
<feature type="transmembrane region" description="Helical" evidence="1">
    <location>
        <begin position="114"/>
        <end position="134"/>
    </location>
</feature>
<organism evidence="2 3">
    <name type="scientific">Aurantiacibacter sediminis</name>
    <dbReference type="NCBI Taxonomy" id="2793064"/>
    <lineage>
        <taxon>Bacteria</taxon>
        <taxon>Pseudomonadati</taxon>
        <taxon>Pseudomonadota</taxon>
        <taxon>Alphaproteobacteria</taxon>
        <taxon>Sphingomonadales</taxon>
        <taxon>Erythrobacteraceae</taxon>
        <taxon>Aurantiacibacter</taxon>
    </lineage>
</organism>
<name>A0ABS0N6H7_9SPHN</name>
<evidence type="ECO:0000256" key="1">
    <source>
        <dbReference type="SAM" id="Phobius"/>
    </source>
</evidence>
<feature type="transmembrane region" description="Helical" evidence="1">
    <location>
        <begin position="48"/>
        <end position="68"/>
    </location>
</feature>
<evidence type="ECO:0008006" key="4">
    <source>
        <dbReference type="Google" id="ProtNLM"/>
    </source>
</evidence>
<evidence type="ECO:0000313" key="3">
    <source>
        <dbReference type="Proteomes" id="UP000602442"/>
    </source>
</evidence>
<proteinExistence type="predicted"/>
<protein>
    <recommendedName>
        <fullName evidence="4">DUF2975 domain-containing protein</fullName>
    </recommendedName>
</protein>
<evidence type="ECO:0000313" key="2">
    <source>
        <dbReference type="EMBL" id="MBH5323360.1"/>
    </source>
</evidence>
<accession>A0ABS0N6H7</accession>
<keyword evidence="1" id="KW-0472">Membrane</keyword>
<dbReference type="EMBL" id="JAEANY010000004">
    <property type="protein sequence ID" value="MBH5323360.1"/>
    <property type="molecule type" value="Genomic_DNA"/>
</dbReference>
<keyword evidence="3" id="KW-1185">Reference proteome</keyword>
<dbReference type="Proteomes" id="UP000602442">
    <property type="component" value="Unassembled WGS sequence"/>
</dbReference>
<gene>
    <name evidence="2" type="ORF">I5L03_12275</name>
</gene>